<accession>A0A9Q1K0J8</accession>
<dbReference type="Proteomes" id="UP001153076">
    <property type="component" value="Unassembled WGS sequence"/>
</dbReference>
<reference evidence="2" key="1">
    <citation type="submission" date="2022-04" db="EMBL/GenBank/DDBJ databases">
        <title>Carnegiea gigantea Genome sequencing and assembly v2.</title>
        <authorList>
            <person name="Copetti D."/>
            <person name="Sanderson M.J."/>
            <person name="Burquez A."/>
            <person name="Wojciechowski M.F."/>
        </authorList>
    </citation>
    <scope>NUCLEOTIDE SEQUENCE</scope>
    <source>
        <strain evidence="2">SGP5-SGP5p</strain>
        <tissue evidence="2">Aerial part</tissue>
    </source>
</reference>
<evidence type="ECO:0000256" key="1">
    <source>
        <dbReference type="ARBA" id="ARBA00007091"/>
    </source>
</evidence>
<dbReference type="EMBL" id="JAKOGI010000446">
    <property type="protein sequence ID" value="KAJ8434891.1"/>
    <property type="molecule type" value="Genomic_DNA"/>
</dbReference>
<dbReference type="Pfam" id="PF01161">
    <property type="entry name" value="PBP"/>
    <property type="match status" value="2"/>
</dbReference>
<dbReference type="PROSITE" id="PS01220">
    <property type="entry name" value="PBP"/>
    <property type="match status" value="2"/>
</dbReference>
<proteinExistence type="inferred from homology"/>
<dbReference type="SUPFAM" id="SSF49777">
    <property type="entry name" value="PEBP-like"/>
    <property type="match status" value="2"/>
</dbReference>
<dbReference type="CDD" id="cd00866">
    <property type="entry name" value="PEBP_euk"/>
    <property type="match status" value="2"/>
</dbReference>
<evidence type="ECO:0000313" key="3">
    <source>
        <dbReference type="Proteomes" id="UP001153076"/>
    </source>
</evidence>
<dbReference type="AlphaFoldDB" id="A0A9Q1K0J8"/>
<sequence length="390" mass="43044">MAEAVEPLVAAKVVGDVIDQFTPMAELTVQYGDQMVTNGCELKPSEAKEKPHVKISSDNPKPDNLYTLLMVDPDAPSPTQPILREWLHWLVVDIPEGMDASKGRELVEYMGPTPPKGKHRYVFVAYKQLGPLVKPRPVPPPDARAEFNTRRFAGHNKLGSPVAALFFYSQKEGMPFLSSLARQLLVLVFVLGFCLSNHQYRASRSELEQGSQDMSRATDPLVAGKVIGDVLDSFTPTAELIVQYDSQVITSGVELKPVEAKNKPYVKITTPNPNPNNLYTLVMVDPDAPSPAQPTAKEWLHWLLVDIPEGMDASKGRELVPYVGPSPPIGKHRYVFVVFKQPAALEKPKGVPPPTVRAGFNTRRFAEQNNLGLPVAAAFFYSQKQNLNAI</sequence>
<dbReference type="InterPro" id="IPR036610">
    <property type="entry name" value="PEBP-like_sf"/>
</dbReference>
<dbReference type="OrthoDB" id="2506647at2759"/>
<dbReference type="PANTHER" id="PTHR11362">
    <property type="entry name" value="PHOSPHATIDYLETHANOLAMINE-BINDING PROTEIN"/>
    <property type="match status" value="1"/>
</dbReference>
<comment type="caution">
    <text evidence="2">The sequence shown here is derived from an EMBL/GenBank/DDBJ whole genome shotgun (WGS) entry which is preliminary data.</text>
</comment>
<name>A0A9Q1K0J8_9CARY</name>
<gene>
    <name evidence="2" type="ORF">Cgig2_003330</name>
</gene>
<keyword evidence="3" id="KW-1185">Reference proteome</keyword>
<protein>
    <submittedName>
        <fullName evidence="2">Uncharacterized protein</fullName>
    </submittedName>
</protein>
<organism evidence="2 3">
    <name type="scientific">Carnegiea gigantea</name>
    <dbReference type="NCBI Taxonomy" id="171969"/>
    <lineage>
        <taxon>Eukaryota</taxon>
        <taxon>Viridiplantae</taxon>
        <taxon>Streptophyta</taxon>
        <taxon>Embryophyta</taxon>
        <taxon>Tracheophyta</taxon>
        <taxon>Spermatophyta</taxon>
        <taxon>Magnoliopsida</taxon>
        <taxon>eudicotyledons</taxon>
        <taxon>Gunneridae</taxon>
        <taxon>Pentapetalae</taxon>
        <taxon>Caryophyllales</taxon>
        <taxon>Cactineae</taxon>
        <taxon>Cactaceae</taxon>
        <taxon>Cactoideae</taxon>
        <taxon>Echinocereeae</taxon>
        <taxon>Carnegiea</taxon>
    </lineage>
</organism>
<dbReference type="InterPro" id="IPR035810">
    <property type="entry name" value="PEBP_euk"/>
</dbReference>
<evidence type="ECO:0000313" key="2">
    <source>
        <dbReference type="EMBL" id="KAJ8434891.1"/>
    </source>
</evidence>
<dbReference type="InterPro" id="IPR001858">
    <property type="entry name" value="Phosphatidylethanolamine-bd_CS"/>
</dbReference>
<dbReference type="Gene3D" id="3.90.280.10">
    <property type="entry name" value="PEBP-like"/>
    <property type="match status" value="2"/>
</dbReference>
<dbReference type="PANTHER" id="PTHR11362:SF145">
    <property type="entry name" value="PROTEIN MOTHER OF FT AND TFL1-LIKE"/>
    <property type="match status" value="1"/>
</dbReference>
<comment type="similarity">
    <text evidence="1">Belongs to the phosphatidylethanolamine-binding protein family.</text>
</comment>
<dbReference type="InterPro" id="IPR008914">
    <property type="entry name" value="PEBP"/>
</dbReference>